<dbReference type="SUPFAM" id="SSF46689">
    <property type="entry name" value="Homeodomain-like"/>
    <property type="match status" value="1"/>
</dbReference>
<comment type="caution">
    <text evidence="8">The sequence shown here is derived from an EMBL/GenBank/DDBJ whole genome shotgun (WGS) entry which is preliminary data.</text>
</comment>
<keyword evidence="1" id="KW-0678">Repressor</keyword>
<evidence type="ECO:0000256" key="1">
    <source>
        <dbReference type="ARBA" id="ARBA00022491"/>
    </source>
</evidence>
<sequence length="231" mass="25392">MERPSNGSSSTSDSDASSSSSSDSASASPSPAPEAEPADAREEIMDATYHVLCEEGYAGLTMRAIAAEAGTSKSLIHYHFDTKEELLLTFLERFLDRLDEWLVEIESETDDPEARLLAFVDRFVVQPADADRQAFWRAVLELRLQAAHQEGFREQLKANNDAIRSALASIIADGIEDGTFREVDPETTADLVLDALEGARTRQATLGPEEAPLTAREAVREHVLDNLVREE</sequence>
<dbReference type="GO" id="GO:0000976">
    <property type="term" value="F:transcription cis-regulatory region binding"/>
    <property type="evidence" value="ECO:0007669"/>
    <property type="project" value="TreeGrafter"/>
</dbReference>
<organism evidence="8 9">
    <name type="scientific">Natronoglomus mannanivorans</name>
    <dbReference type="NCBI Taxonomy" id="2979990"/>
    <lineage>
        <taxon>Archaea</taxon>
        <taxon>Methanobacteriati</taxon>
        <taxon>Methanobacteriota</taxon>
        <taxon>Stenosarchaea group</taxon>
        <taxon>Halobacteria</taxon>
        <taxon>Halobacteriales</taxon>
        <taxon>Natrialbaceae</taxon>
        <taxon>Natronoglomus</taxon>
    </lineage>
</organism>
<feature type="DNA-binding region" description="H-T-H motif" evidence="5">
    <location>
        <begin position="61"/>
        <end position="80"/>
    </location>
</feature>
<name>A0AAP2Z3J9_9EURY</name>
<dbReference type="Pfam" id="PF00440">
    <property type="entry name" value="TetR_N"/>
    <property type="match status" value="1"/>
</dbReference>
<protein>
    <submittedName>
        <fullName evidence="8">TetR/AcrR family transcriptional regulator</fullName>
    </submittedName>
</protein>
<keyword evidence="3 5" id="KW-0238">DNA-binding</keyword>
<dbReference type="AlphaFoldDB" id="A0AAP2Z3J9"/>
<evidence type="ECO:0000256" key="5">
    <source>
        <dbReference type="PROSITE-ProRule" id="PRU00335"/>
    </source>
</evidence>
<accession>A0AAP2Z3J9</accession>
<dbReference type="PRINTS" id="PR00455">
    <property type="entry name" value="HTHTETR"/>
</dbReference>
<dbReference type="InterPro" id="IPR001647">
    <property type="entry name" value="HTH_TetR"/>
</dbReference>
<keyword evidence="4" id="KW-0804">Transcription</keyword>
<feature type="region of interest" description="Disordered" evidence="6">
    <location>
        <begin position="1"/>
        <end position="38"/>
    </location>
</feature>
<evidence type="ECO:0000259" key="7">
    <source>
        <dbReference type="PROSITE" id="PS50977"/>
    </source>
</evidence>
<dbReference type="Gene3D" id="1.10.357.10">
    <property type="entry name" value="Tetracycline Repressor, domain 2"/>
    <property type="match status" value="1"/>
</dbReference>
<dbReference type="PROSITE" id="PS50977">
    <property type="entry name" value="HTH_TETR_2"/>
    <property type="match status" value="1"/>
</dbReference>
<reference evidence="8" key="1">
    <citation type="submission" date="2022-09" db="EMBL/GenBank/DDBJ databases">
        <title>Enrichment on poylsaccharides allowed isolation of novel metabolic and taxonomic groups of Haloarchaea.</title>
        <authorList>
            <person name="Sorokin D.Y."/>
            <person name="Elcheninov A.G."/>
            <person name="Khizhniak T.V."/>
            <person name="Kolganova T.V."/>
            <person name="Kublanov I.V."/>
        </authorList>
    </citation>
    <scope>NUCLEOTIDE SEQUENCE</scope>
    <source>
        <strain evidence="8">AArc-xg1-1</strain>
    </source>
</reference>
<evidence type="ECO:0000256" key="3">
    <source>
        <dbReference type="ARBA" id="ARBA00023125"/>
    </source>
</evidence>
<dbReference type="Proteomes" id="UP001321018">
    <property type="component" value="Unassembled WGS sequence"/>
</dbReference>
<evidence type="ECO:0000313" key="8">
    <source>
        <dbReference type="EMBL" id="MCU4743943.1"/>
    </source>
</evidence>
<dbReference type="GO" id="GO:0003700">
    <property type="term" value="F:DNA-binding transcription factor activity"/>
    <property type="evidence" value="ECO:0007669"/>
    <property type="project" value="TreeGrafter"/>
</dbReference>
<gene>
    <name evidence="8" type="ORF">OB960_21395</name>
</gene>
<feature type="compositionally biased region" description="Low complexity" evidence="6">
    <location>
        <begin position="8"/>
        <end position="35"/>
    </location>
</feature>
<evidence type="ECO:0000256" key="4">
    <source>
        <dbReference type="ARBA" id="ARBA00023163"/>
    </source>
</evidence>
<dbReference type="InterPro" id="IPR036271">
    <property type="entry name" value="Tet_transcr_reg_TetR-rel_C_sf"/>
</dbReference>
<proteinExistence type="predicted"/>
<evidence type="ECO:0000256" key="6">
    <source>
        <dbReference type="SAM" id="MobiDB-lite"/>
    </source>
</evidence>
<keyword evidence="2" id="KW-0805">Transcription regulation</keyword>
<dbReference type="InterPro" id="IPR009057">
    <property type="entry name" value="Homeodomain-like_sf"/>
</dbReference>
<dbReference type="RefSeq" id="WP_338005753.1">
    <property type="nucleotide sequence ID" value="NZ_JAOPKA010000019.1"/>
</dbReference>
<dbReference type="PANTHER" id="PTHR30055">
    <property type="entry name" value="HTH-TYPE TRANSCRIPTIONAL REGULATOR RUTR"/>
    <property type="match status" value="1"/>
</dbReference>
<dbReference type="EMBL" id="JAOPKA010000019">
    <property type="protein sequence ID" value="MCU4743943.1"/>
    <property type="molecule type" value="Genomic_DNA"/>
</dbReference>
<dbReference type="SUPFAM" id="SSF48498">
    <property type="entry name" value="Tetracyclin repressor-like, C-terminal domain"/>
    <property type="match status" value="1"/>
</dbReference>
<dbReference type="InterPro" id="IPR050109">
    <property type="entry name" value="HTH-type_TetR-like_transc_reg"/>
</dbReference>
<feature type="domain" description="HTH tetR-type" evidence="7">
    <location>
        <begin position="38"/>
        <end position="98"/>
    </location>
</feature>
<dbReference type="PANTHER" id="PTHR30055:SF234">
    <property type="entry name" value="HTH-TYPE TRANSCRIPTIONAL REGULATOR BETI"/>
    <property type="match status" value="1"/>
</dbReference>
<dbReference type="InterPro" id="IPR039538">
    <property type="entry name" value="BetI_C"/>
</dbReference>
<evidence type="ECO:0000256" key="2">
    <source>
        <dbReference type="ARBA" id="ARBA00023015"/>
    </source>
</evidence>
<evidence type="ECO:0000313" key="9">
    <source>
        <dbReference type="Proteomes" id="UP001321018"/>
    </source>
</evidence>
<dbReference type="Pfam" id="PF13977">
    <property type="entry name" value="TetR_C_6"/>
    <property type="match status" value="1"/>
</dbReference>